<organism evidence="2 3">
    <name type="scientific">Protea cynaroides</name>
    <dbReference type="NCBI Taxonomy" id="273540"/>
    <lineage>
        <taxon>Eukaryota</taxon>
        <taxon>Viridiplantae</taxon>
        <taxon>Streptophyta</taxon>
        <taxon>Embryophyta</taxon>
        <taxon>Tracheophyta</taxon>
        <taxon>Spermatophyta</taxon>
        <taxon>Magnoliopsida</taxon>
        <taxon>Proteales</taxon>
        <taxon>Proteaceae</taxon>
        <taxon>Protea</taxon>
    </lineage>
</organism>
<comment type="caution">
    <text evidence="2">The sequence shown here is derived from an EMBL/GenBank/DDBJ whole genome shotgun (WGS) entry which is preliminary data.</text>
</comment>
<evidence type="ECO:0000256" key="1">
    <source>
        <dbReference type="SAM" id="MobiDB-lite"/>
    </source>
</evidence>
<name>A0A9Q0HFW9_9MAGN</name>
<dbReference type="AlphaFoldDB" id="A0A9Q0HFW9"/>
<dbReference type="Proteomes" id="UP001141806">
    <property type="component" value="Unassembled WGS sequence"/>
</dbReference>
<feature type="region of interest" description="Disordered" evidence="1">
    <location>
        <begin position="1"/>
        <end position="74"/>
    </location>
</feature>
<gene>
    <name evidence="2" type="ORF">NE237_023864</name>
</gene>
<sequence>MKDNAEQVLQEGSSSSGLEKAAVSEDDRLPRGPVDGRLEGTPSQSRLEEDWTPIRVKKKRSGGSHGGLNHTMNPTHILTHQSYSLHKNQPLKQVSTPGKLVSTDSNFKNPSQNATFLFGATNSKSAGCVETALCPPNRFGCLNSEEDQSALAGPTSPPAVTAMQAPPGPSDPLAVPNEPLLSPGLTIPTNSAGHTPYPPRRPSLLKRGGLNRQSEPRSRLAFNPSAGSTRAQVEVPQSPLGPIAPPSSILASNKSLFDQMRAVVRQSHAGNVSHPIGPITNINCPSDCGEIMEKDRMIRGKDYHDQRGKKNGEDLELYGKNCSTNQCINEEEIMYNNQFIQSGDESEEGGQYGDPRKVISLRSTWEEIMDMEGP</sequence>
<feature type="compositionally biased region" description="Basic and acidic residues" evidence="1">
    <location>
        <begin position="22"/>
        <end position="38"/>
    </location>
</feature>
<dbReference type="EMBL" id="JAMYWD010000008">
    <property type="protein sequence ID" value="KAJ4963925.1"/>
    <property type="molecule type" value="Genomic_DNA"/>
</dbReference>
<protein>
    <submittedName>
        <fullName evidence="2">Uncharacterized protein</fullName>
    </submittedName>
</protein>
<feature type="region of interest" description="Disordered" evidence="1">
    <location>
        <begin position="148"/>
        <end position="247"/>
    </location>
</feature>
<accession>A0A9Q0HFW9</accession>
<proteinExistence type="predicted"/>
<reference evidence="2" key="1">
    <citation type="journal article" date="2023" name="Plant J.">
        <title>The genome of the king protea, Protea cynaroides.</title>
        <authorList>
            <person name="Chang J."/>
            <person name="Duong T.A."/>
            <person name="Schoeman C."/>
            <person name="Ma X."/>
            <person name="Roodt D."/>
            <person name="Barker N."/>
            <person name="Li Z."/>
            <person name="Van de Peer Y."/>
            <person name="Mizrachi E."/>
        </authorList>
    </citation>
    <scope>NUCLEOTIDE SEQUENCE</scope>
    <source>
        <tissue evidence="2">Young leaves</tissue>
    </source>
</reference>
<keyword evidence="3" id="KW-1185">Reference proteome</keyword>
<evidence type="ECO:0000313" key="3">
    <source>
        <dbReference type="Proteomes" id="UP001141806"/>
    </source>
</evidence>
<evidence type="ECO:0000313" key="2">
    <source>
        <dbReference type="EMBL" id="KAJ4963925.1"/>
    </source>
</evidence>